<dbReference type="Pfam" id="PF07578">
    <property type="entry name" value="LAB_N"/>
    <property type="match status" value="2"/>
</dbReference>
<dbReference type="AlphaFoldDB" id="A0A3D2SC46"/>
<name>A0A3D2SC46_9BACE</name>
<dbReference type="GO" id="GO:0009245">
    <property type="term" value="P:lipid A biosynthetic process"/>
    <property type="evidence" value="ECO:0007669"/>
    <property type="project" value="InterPro"/>
</dbReference>
<feature type="domain" description="Lipid A biosynthesis N-terminal" evidence="2">
    <location>
        <begin position="9"/>
        <end position="80"/>
    </location>
</feature>
<dbReference type="Gene3D" id="1.20.1280.290">
    <property type="match status" value="1"/>
</dbReference>
<protein>
    <submittedName>
        <fullName evidence="3">Lauroyl acyltransferase</fullName>
    </submittedName>
</protein>
<feature type="transmembrane region" description="Helical" evidence="1">
    <location>
        <begin position="39"/>
        <end position="55"/>
    </location>
</feature>
<feature type="transmembrane region" description="Helical" evidence="1">
    <location>
        <begin position="183"/>
        <end position="202"/>
    </location>
</feature>
<organism evidence="3 4">
    <name type="scientific">Bacteroides graminisolvens</name>
    <dbReference type="NCBI Taxonomy" id="477666"/>
    <lineage>
        <taxon>Bacteria</taxon>
        <taxon>Pseudomonadati</taxon>
        <taxon>Bacteroidota</taxon>
        <taxon>Bacteroidia</taxon>
        <taxon>Bacteroidales</taxon>
        <taxon>Bacteroidaceae</taxon>
        <taxon>Bacteroides</taxon>
    </lineage>
</organism>
<evidence type="ECO:0000256" key="1">
    <source>
        <dbReference type="SAM" id="Phobius"/>
    </source>
</evidence>
<feature type="transmembrane region" description="Helical" evidence="1">
    <location>
        <begin position="6"/>
        <end position="27"/>
    </location>
</feature>
<feature type="transmembrane region" description="Helical" evidence="1">
    <location>
        <begin position="61"/>
        <end position="78"/>
    </location>
</feature>
<keyword evidence="1" id="KW-1133">Transmembrane helix</keyword>
<dbReference type="GO" id="GO:0016020">
    <property type="term" value="C:membrane"/>
    <property type="evidence" value="ECO:0007669"/>
    <property type="project" value="GOC"/>
</dbReference>
<dbReference type="Proteomes" id="UP000263098">
    <property type="component" value="Unassembled WGS sequence"/>
</dbReference>
<keyword evidence="1" id="KW-0812">Transmembrane</keyword>
<feature type="transmembrane region" description="Helical" evidence="1">
    <location>
        <begin position="122"/>
        <end position="144"/>
    </location>
</feature>
<dbReference type="GO" id="GO:0016746">
    <property type="term" value="F:acyltransferase activity"/>
    <property type="evidence" value="ECO:0007669"/>
    <property type="project" value="UniProtKB-KW"/>
</dbReference>
<evidence type="ECO:0000313" key="3">
    <source>
        <dbReference type="EMBL" id="HCK23409.1"/>
    </source>
</evidence>
<evidence type="ECO:0000313" key="4">
    <source>
        <dbReference type="Proteomes" id="UP000263098"/>
    </source>
</evidence>
<feature type="transmembrane region" description="Helical" evidence="1">
    <location>
        <begin position="90"/>
        <end position="110"/>
    </location>
</feature>
<keyword evidence="1" id="KW-0472">Membrane</keyword>
<dbReference type="InterPro" id="IPR011499">
    <property type="entry name" value="Lipid_A_biosynth_N"/>
</dbReference>
<accession>A0A3D2SC46</accession>
<evidence type="ECO:0000259" key="2">
    <source>
        <dbReference type="SMART" id="SM01259"/>
    </source>
</evidence>
<dbReference type="GO" id="GO:0008915">
    <property type="term" value="F:lipid-A-disaccharide synthase activity"/>
    <property type="evidence" value="ECO:0007669"/>
    <property type="project" value="InterPro"/>
</dbReference>
<proteinExistence type="predicted"/>
<dbReference type="SMART" id="SM01259">
    <property type="entry name" value="LAB_N"/>
    <property type="match status" value="2"/>
</dbReference>
<feature type="domain" description="Lipid A biosynthesis N-terminal" evidence="2">
    <location>
        <begin position="130"/>
        <end position="201"/>
    </location>
</feature>
<gene>
    <name evidence="3" type="ORF">DHW31_01270</name>
</gene>
<keyword evidence="3" id="KW-0012">Acyltransferase</keyword>
<feature type="transmembrane region" description="Helical" evidence="1">
    <location>
        <begin position="156"/>
        <end position="177"/>
    </location>
</feature>
<dbReference type="EMBL" id="DPVG01000045">
    <property type="protein sequence ID" value="HCK23409.1"/>
    <property type="molecule type" value="Genomic_DNA"/>
</dbReference>
<keyword evidence="3" id="KW-0808">Transferase</keyword>
<sequence length="206" mass="24060">MNNYIVFGIGFLAQALFSARLVVQWLLSEKARKVVSPTSYWQISIFASYLLFVYGWLRDDFAIILGQYISYYIYIWNLNTKNHWKELPAFIRLVLLLTPVLVIIYLLLTWDINGPRLFRNANIPLGLLIFGSMGQIIFTFRFIYQWFYSRHKGESVFPVTFWVLSLLGSAIIVSYGIYRSDPVLILGQSAGFIAYIRNLFILRKNK</sequence>
<reference evidence="3 4" key="1">
    <citation type="journal article" date="2018" name="Nat. Biotechnol.">
        <title>A standardized bacterial taxonomy based on genome phylogeny substantially revises the tree of life.</title>
        <authorList>
            <person name="Parks D.H."/>
            <person name="Chuvochina M."/>
            <person name="Waite D.W."/>
            <person name="Rinke C."/>
            <person name="Skarshewski A."/>
            <person name="Chaumeil P.A."/>
            <person name="Hugenholtz P."/>
        </authorList>
    </citation>
    <scope>NUCLEOTIDE SEQUENCE [LARGE SCALE GENOMIC DNA]</scope>
    <source>
        <strain evidence="3">UBA9667</strain>
    </source>
</reference>
<comment type="caution">
    <text evidence="3">The sequence shown here is derived from an EMBL/GenBank/DDBJ whole genome shotgun (WGS) entry which is preliminary data.</text>
</comment>